<evidence type="ECO:0000256" key="1">
    <source>
        <dbReference type="ARBA" id="ARBA00000077"/>
    </source>
</evidence>
<evidence type="ECO:0000256" key="7">
    <source>
        <dbReference type="ARBA" id="ARBA00022801"/>
    </source>
</evidence>
<evidence type="ECO:0000256" key="6">
    <source>
        <dbReference type="ARBA" id="ARBA00022759"/>
    </source>
</evidence>
<dbReference type="EC" id="3.1.26.4" evidence="3"/>
<proteinExistence type="inferred from homology"/>
<dbReference type="Pfam" id="PF00075">
    <property type="entry name" value="RNase_H"/>
    <property type="match status" value="1"/>
</dbReference>
<keyword evidence="6" id="KW-0255">Endonuclease</keyword>
<dbReference type="PANTHER" id="PTHR10642">
    <property type="entry name" value="RIBONUCLEASE H1"/>
    <property type="match status" value="1"/>
</dbReference>
<feature type="domain" description="RNase H type-1" evidence="8">
    <location>
        <begin position="1"/>
        <end position="118"/>
    </location>
</feature>
<dbReference type="InterPro" id="IPR002156">
    <property type="entry name" value="RNaseH_domain"/>
</dbReference>
<dbReference type="EMBL" id="GECZ01019735">
    <property type="protein sequence ID" value="JAS50034.1"/>
    <property type="molecule type" value="Transcribed_RNA"/>
</dbReference>
<dbReference type="PROSITE" id="PS50879">
    <property type="entry name" value="RNASE_H_1"/>
    <property type="match status" value="1"/>
</dbReference>
<dbReference type="InterPro" id="IPR012337">
    <property type="entry name" value="RNaseH-like_sf"/>
</dbReference>
<dbReference type="GO" id="GO:0004523">
    <property type="term" value="F:RNA-DNA hybrid ribonuclease activity"/>
    <property type="evidence" value="ECO:0007669"/>
    <property type="project" value="UniProtKB-EC"/>
</dbReference>
<dbReference type="GO" id="GO:0046872">
    <property type="term" value="F:metal ion binding"/>
    <property type="evidence" value="ECO:0007669"/>
    <property type="project" value="UniProtKB-KW"/>
</dbReference>
<sequence>TAEGTGAGIHGVRPCIDSVIPMGKHPTVFQAEVMAVLECCRINLSMGYADRSITILSDSQAAVKALSSFEFSSRLVWECYMAISILGRSNKVRLVWVPGHSGIVGNEAADALANQASASPFTGPQPFCGISKCTAKQSILDWARAEHTKRWKLSEGQRMSKMVLQGPSPQLASALLLMGRNNIKWVVGLITGHGHWLKHLHRMGVYAGEPRCRKCGHQEETAEHLLFDCEALARSRFTVFGGLTRTSGIPQKDLAGNVLEFLKLGNLLI</sequence>
<keyword evidence="4" id="KW-0540">Nuclease</keyword>
<dbReference type="CDD" id="cd09276">
    <property type="entry name" value="Rnase_HI_RT_non_LTR"/>
    <property type="match status" value="1"/>
</dbReference>
<organism evidence="9">
    <name type="scientific">Cuerna arida</name>
    <dbReference type="NCBI Taxonomy" id="1464854"/>
    <lineage>
        <taxon>Eukaryota</taxon>
        <taxon>Metazoa</taxon>
        <taxon>Ecdysozoa</taxon>
        <taxon>Arthropoda</taxon>
        <taxon>Hexapoda</taxon>
        <taxon>Insecta</taxon>
        <taxon>Pterygota</taxon>
        <taxon>Neoptera</taxon>
        <taxon>Paraneoptera</taxon>
        <taxon>Hemiptera</taxon>
        <taxon>Auchenorrhyncha</taxon>
        <taxon>Membracoidea</taxon>
        <taxon>Cicadellidae</taxon>
        <taxon>Cicadellinae</taxon>
        <taxon>Proconiini</taxon>
        <taxon>Cuerna</taxon>
    </lineage>
</organism>
<dbReference type="GO" id="GO:0043137">
    <property type="term" value="P:DNA replication, removal of RNA primer"/>
    <property type="evidence" value="ECO:0007669"/>
    <property type="project" value="TreeGrafter"/>
</dbReference>
<accession>A0A1B6FIR2</accession>
<gene>
    <name evidence="9" type="ORF">g.3205</name>
</gene>
<evidence type="ECO:0000313" key="9">
    <source>
        <dbReference type="EMBL" id="JAS50034.1"/>
    </source>
</evidence>
<evidence type="ECO:0000256" key="2">
    <source>
        <dbReference type="ARBA" id="ARBA00005300"/>
    </source>
</evidence>
<feature type="non-terminal residue" evidence="9">
    <location>
        <position position="1"/>
    </location>
</feature>
<dbReference type="InterPro" id="IPR036397">
    <property type="entry name" value="RNaseH_sf"/>
</dbReference>
<name>A0A1B6FIR2_9HEMI</name>
<protein>
    <recommendedName>
        <fullName evidence="3">ribonuclease H</fullName>
        <ecNumber evidence="3">3.1.26.4</ecNumber>
    </recommendedName>
</protein>
<comment type="catalytic activity">
    <reaction evidence="1">
        <text>Endonucleolytic cleavage to 5'-phosphomonoester.</text>
        <dbReference type="EC" id="3.1.26.4"/>
    </reaction>
</comment>
<dbReference type="PANTHER" id="PTHR10642:SF26">
    <property type="entry name" value="RIBONUCLEASE H1"/>
    <property type="match status" value="1"/>
</dbReference>
<dbReference type="Gene3D" id="3.30.420.10">
    <property type="entry name" value="Ribonuclease H-like superfamily/Ribonuclease H"/>
    <property type="match status" value="1"/>
</dbReference>
<dbReference type="SUPFAM" id="SSF53098">
    <property type="entry name" value="Ribonuclease H-like"/>
    <property type="match status" value="1"/>
</dbReference>
<evidence type="ECO:0000256" key="4">
    <source>
        <dbReference type="ARBA" id="ARBA00022722"/>
    </source>
</evidence>
<keyword evidence="7" id="KW-0378">Hydrolase</keyword>
<evidence type="ECO:0000259" key="8">
    <source>
        <dbReference type="PROSITE" id="PS50879"/>
    </source>
</evidence>
<keyword evidence="5" id="KW-0479">Metal-binding</keyword>
<reference evidence="9" key="1">
    <citation type="submission" date="2015-11" db="EMBL/GenBank/DDBJ databases">
        <title>De novo transcriptome assembly of four potential Pierce s Disease insect vectors from Arizona vineyards.</title>
        <authorList>
            <person name="Tassone E.E."/>
        </authorList>
    </citation>
    <scope>NUCLEOTIDE SEQUENCE</scope>
</reference>
<dbReference type="GO" id="GO:0003676">
    <property type="term" value="F:nucleic acid binding"/>
    <property type="evidence" value="ECO:0007669"/>
    <property type="project" value="InterPro"/>
</dbReference>
<evidence type="ECO:0000256" key="5">
    <source>
        <dbReference type="ARBA" id="ARBA00022723"/>
    </source>
</evidence>
<comment type="similarity">
    <text evidence="2">Belongs to the RNase H family.</text>
</comment>
<dbReference type="InterPro" id="IPR050092">
    <property type="entry name" value="RNase_H"/>
</dbReference>
<evidence type="ECO:0000256" key="3">
    <source>
        <dbReference type="ARBA" id="ARBA00012180"/>
    </source>
</evidence>
<dbReference type="AlphaFoldDB" id="A0A1B6FIR2"/>